<evidence type="ECO:0000256" key="1">
    <source>
        <dbReference type="SAM" id="MobiDB-lite"/>
    </source>
</evidence>
<name>A0AAV4NAT4_CAEEX</name>
<accession>A0AAV4NAT4</accession>
<feature type="compositionally biased region" description="Basic and acidic residues" evidence="1">
    <location>
        <begin position="44"/>
        <end position="65"/>
    </location>
</feature>
<dbReference type="Proteomes" id="UP001054945">
    <property type="component" value="Unassembled WGS sequence"/>
</dbReference>
<protein>
    <submittedName>
        <fullName evidence="2">Uncharacterized protein</fullName>
    </submittedName>
</protein>
<evidence type="ECO:0000313" key="2">
    <source>
        <dbReference type="EMBL" id="GIX81782.1"/>
    </source>
</evidence>
<comment type="caution">
    <text evidence="2">The sequence shown here is derived from an EMBL/GenBank/DDBJ whole genome shotgun (WGS) entry which is preliminary data.</text>
</comment>
<sequence>MLLHDELKEFLPESFNLMGLAIGVIERELNHFLTSSYEVEENSGDTRERVKIHETTSRKTPKDIEPINDMDVT</sequence>
<feature type="region of interest" description="Disordered" evidence="1">
    <location>
        <begin position="43"/>
        <end position="73"/>
    </location>
</feature>
<reference evidence="2 3" key="1">
    <citation type="submission" date="2021-06" db="EMBL/GenBank/DDBJ databases">
        <title>Caerostris extrusa draft genome.</title>
        <authorList>
            <person name="Kono N."/>
            <person name="Arakawa K."/>
        </authorList>
    </citation>
    <scope>NUCLEOTIDE SEQUENCE [LARGE SCALE GENOMIC DNA]</scope>
</reference>
<gene>
    <name evidence="2" type="ORF">CEXT_225281</name>
</gene>
<evidence type="ECO:0000313" key="3">
    <source>
        <dbReference type="Proteomes" id="UP001054945"/>
    </source>
</evidence>
<proteinExistence type="predicted"/>
<keyword evidence="3" id="KW-1185">Reference proteome</keyword>
<dbReference type="EMBL" id="BPLR01020714">
    <property type="protein sequence ID" value="GIX81782.1"/>
    <property type="molecule type" value="Genomic_DNA"/>
</dbReference>
<organism evidence="2 3">
    <name type="scientific">Caerostris extrusa</name>
    <name type="common">Bark spider</name>
    <name type="synonym">Caerostris bankana</name>
    <dbReference type="NCBI Taxonomy" id="172846"/>
    <lineage>
        <taxon>Eukaryota</taxon>
        <taxon>Metazoa</taxon>
        <taxon>Ecdysozoa</taxon>
        <taxon>Arthropoda</taxon>
        <taxon>Chelicerata</taxon>
        <taxon>Arachnida</taxon>
        <taxon>Araneae</taxon>
        <taxon>Araneomorphae</taxon>
        <taxon>Entelegynae</taxon>
        <taxon>Araneoidea</taxon>
        <taxon>Araneidae</taxon>
        <taxon>Caerostris</taxon>
    </lineage>
</organism>
<dbReference type="AlphaFoldDB" id="A0AAV4NAT4"/>